<keyword evidence="1" id="KW-1133">Transmembrane helix</keyword>
<gene>
    <name evidence="2" type="ORF">ABT39_MTgene3773</name>
</gene>
<keyword evidence="2" id="KW-0496">Mitochondrion</keyword>
<protein>
    <submittedName>
        <fullName evidence="2">Uncharacterized protein</fullName>
    </submittedName>
</protein>
<dbReference type="EMBL" id="LKAM01000003">
    <property type="protein sequence ID" value="KUM49224.1"/>
    <property type="molecule type" value="Genomic_DNA"/>
</dbReference>
<keyword evidence="1" id="KW-0472">Membrane</keyword>
<evidence type="ECO:0000256" key="1">
    <source>
        <dbReference type="SAM" id="Phobius"/>
    </source>
</evidence>
<accession>A0A101M1J1</accession>
<proteinExistence type="predicted"/>
<keyword evidence="1" id="KW-0812">Transmembrane</keyword>
<reference evidence="2" key="1">
    <citation type="journal article" date="2015" name="Genome Biol. Evol.">
        <title>Organellar Genomes of White Spruce (Picea glauca): Assembly and Annotation.</title>
        <authorList>
            <person name="Jackman S.D."/>
            <person name="Warren R.L."/>
            <person name="Gibb E.A."/>
            <person name="Vandervalk B.P."/>
            <person name="Mohamadi H."/>
            <person name="Chu J."/>
            <person name="Raymond A."/>
            <person name="Pleasance S."/>
            <person name="Coope R."/>
            <person name="Wildung M.R."/>
            <person name="Ritland C.E."/>
            <person name="Bousquet J."/>
            <person name="Jones S.J."/>
            <person name="Bohlmann J."/>
            <person name="Birol I."/>
        </authorList>
    </citation>
    <scope>NUCLEOTIDE SEQUENCE [LARGE SCALE GENOMIC DNA]</scope>
    <source>
        <tissue evidence="2">Flushing bud</tissue>
    </source>
</reference>
<geneLocation type="mitochondrion" evidence="2"/>
<name>A0A101M1J1_PICGL</name>
<comment type="caution">
    <text evidence="2">The sequence shown here is derived from an EMBL/GenBank/DDBJ whole genome shotgun (WGS) entry which is preliminary data.</text>
</comment>
<organism evidence="2">
    <name type="scientific">Picea glauca</name>
    <name type="common">White spruce</name>
    <name type="synonym">Pinus glauca</name>
    <dbReference type="NCBI Taxonomy" id="3330"/>
    <lineage>
        <taxon>Eukaryota</taxon>
        <taxon>Viridiplantae</taxon>
        <taxon>Streptophyta</taxon>
        <taxon>Embryophyta</taxon>
        <taxon>Tracheophyta</taxon>
        <taxon>Spermatophyta</taxon>
        <taxon>Pinopsida</taxon>
        <taxon>Pinidae</taxon>
        <taxon>Conifers I</taxon>
        <taxon>Pinales</taxon>
        <taxon>Pinaceae</taxon>
        <taxon>Picea</taxon>
    </lineage>
</organism>
<sequence>MEGTLGEVQPLPLHHLELNLYMVTLLPPPLLLFLPIMPMVNLLAMDPRLELALLLPVLYCRFCKEAAFAPATFATNADGNG</sequence>
<dbReference type="AlphaFoldDB" id="A0A101M1J1"/>
<feature type="transmembrane region" description="Helical" evidence="1">
    <location>
        <begin position="20"/>
        <end position="44"/>
    </location>
</feature>
<evidence type="ECO:0000313" key="2">
    <source>
        <dbReference type="EMBL" id="KUM49224.1"/>
    </source>
</evidence>